<dbReference type="KEGG" id="clec:106665933"/>
<dbReference type="GeneID" id="106665933"/>
<dbReference type="EnsemblMetazoa" id="XM_014392748.2">
    <property type="protein sequence ID" value="XP_014248234.1"/>
    <property type="gene ID" value="LOC106665933"/>
</dbReference>
<sequence length="755" mass="87077">MDENKGDTDEVPKSVVVGSMVKNSLDEINALLYILENPTSGLATKKKLPNHMRRRAMSHNIKRIPKRLRETYQALREKSNTREGKGKVPRGKYRRRPKDLVKDYSRRQNRNLWLETHIWHAKRFFMATKWGYKVPLRPADKSYRACYRAAANHCLIQDISYYNCLEISGNLDVIMSGLKRHVNKEESVDSAFLLNGSREGSVFFYRRDSYPRGAIGEVKFFWRPGDPKKIWLWVHPSFFDELIDEFVGTFCLSQIDLIDKQSDKLPRRILRIYSGDVQMKNIILNRFRLLGPMSQAIVSKALIPLQCENRIIEDWVSEFYNQDNKNSLKEQEQYWDKMKLFTSPAQLTPRIIVPITIYDTRITLPEFRTKAKNESISTEEVKLEDLTSPIWDDVLRERITEERLTPKKIDEIRSQKLVPGVNFETGKKINVNVNSPAFPVLAIQSPGSQSSEKRLGFGCGWDLICPAGYGMAVWLSLILNGGRAGGLREAESHLREAASLGIPPDTLSGQWEDKQKKDEAKARHFRIPPAKRPNYVKLGVPSPFHAPWHLLVREWSSTEDFYILRDNRILRELRQNLKTGVLPDVQPGTLIGVHLVFEGKGLLSDNAHICIPKDDDYVPPVEPGHEDTNKTPRKECTLEHKSVLKRLARKRKNIKQNEEQNDAYSSAKIIEEQKERIQSLWLPDCSRVRDHCSRPIFGFVVNGDFSFTEAKSSGLGYVTYEGLKELGKNKIKNRVLVRTTNTLQYRFAYLEIVIK</sequence>
<evidence type="ECO:0000313" key="9">
    <source>
        <dbReference type="EnsemblMetazoa" id="XP_024085314.1"/>
    </source>
</evidence>
<protein>
    <submittedName>
        <fullName evidence="9">Uncharacterized protein</fullName>
    </submittedName>
</protein>
<evidence type="ECO:0000259" key="7">
    <source>
        <dbReference type="Pfam" id="PF08170"/>
    </source>
</evidence>
<feature type="domain" description="POP1 C-terminal" evidence="8">
    <location>
        <begin position="590"/>
        <end position="753"/>
    </location>
</feature>
<name>A0A8I6STM8_CIMLE</name>
<dbReference type="CTD" id="10940"/>
<dbReference type="PANTHER" id="PTHR22731:SF3">
    <property type="entry name" value="RIBONUCLEASES P_MRP PROTEIN SUBUNIT POP1"/>
    <property type="match status" value="1"/>
</dbReference>
<keyword evidence="2" id="KW-0819">tRNA processing</keyword>
<evidence type="ECO:0000259" key="8">
    <source>
        <dbReference type="Pfam" id="PF22770"/>
    </source>
</evidence>
<evidence type="ECO:0000313" key="10">
    <source>
        <dbReference type="Proteomes" id="UP000494040"/>
    </source>
</evidence>
<dbReference type="RefSeq" id="XP_014248234.1">
    <property type="nucleotide sequence ID" value="XM_014392748.2"/>
</dbReference>
<feature type="domain" description="POPLD" evidence="7">
    <location>
        <begin position="460"/>
        <end position="548"/>
    </location>
</feature>
<keyword evidence="3" id="KW-0539">Nucleus</keyword>
<dbReference type="InterPro" id="IPR009723">
    <property type="entry name" value="Pop1_N"/>
</dbReference>
<dbReference type="OMA" id="RRTMSHN"/>
<evidence type="ECO:0000256" key="4">
    <source>
        <dbReference type="SAM" id="Coils"/>
    </source>
</evidence>
<dbReference type="PANTHER" id="PTHR22731">
    <property type="entry name" value="RIBONUCLEASES P/MRP PROTEIN SUBUNIT POP1"/>
    <property type="match status" value="1"/>
</dbReference>
<organism evidence="9 10">
    <name type="scientific">Cimex lectularius</name>
    <name type="common">Bed bug</name>
    <name type="synonym">Acanthia lectularia</name>
    <dbReference type="NCBI Taxonomy" id="79782"/>
    <lineage>
        <taxon>Eukaryota</taxon>
        <taxon>Metazoa</taxon>
        <taxon>Ecdysozoa</taxon>
        <taxon>Arthropoda</taxon>
        <taxon>Hexapoda</taxon>
        <taxon>Insecta</taxon>
        <taxon>Pterygota</taxon>
        <taxon>Neoptera</taxon>
        <taxon>Paraneoptera</taxon>
        <taxon>Hemiptera</taxon>
        <taxon>Heteroptera</taxon>
        <taxon>Panheteroptera</taxon>
        <taxon>Cimicomorpha</taxon>
        <taxon>Cimicidae</taxon>
        <taxon>Cimex</taxon>
    </lineage>
</organism>
<feature type="domain" description="Pop1 N-terminal" evidence="6">
    <location>
        <begin position="78"/>
        <end position="169"/>
    </location>
</feature>
<dbReference type="InterPro" id="IPR012590">
    <property type="entry name" value="POPLD_dom"/>
</dbReference>
<accession>A0A8I6STM8</accession>
<dbReference type="Pfam" id="PF22770">
    <property type="entry name" value="POP1_C"/>
    <property type="match status" value="1"/>
</dbReference>
<keyword evidence="10" id="KW-1185">Reference proteome</keyword>
<dbReference type="GO" id="GO:0001682">
    <property type="term" value="P:tRNA 5'-leader removal"/>
    <property type="evidence" value="ECO:0007669"/>
    <property type="project" value="InterPro"/>
</dbReference>
<dbReference type="AlphaFoldDB" id="A0A8I6STM8"/>
<feature type="region of interest" description="Disordered" evidence="5">
    <location>
        <begin position="75"/>
        <end position="95"/>
    </location>
</feature>
<feature type="coiled-coil region" evidence="4">
    <location>
        <begin position="640"/>
        <end position="667"/>
    </location>
</feature>
<dbReference type="GO" id="GO:0005655">
    <property type="term" value="C:nucleolar ribonuclease P complex"/>
    <property type="evidence" value="ECO:0007669"/>
    <property type="project" value="InterPro"/>
</dbReference>
<evidence type="ECO:0000259" key="6">
    <source>
        <dbReference type="Pfam" id="PF06978"/>
    </source>
</evidence>
<dbReference type="OrthoDB" id="442863at2759"/>
<evidence type="ECO:0000256" key="5">
    <source>
        <dbReference type="SAM" id="MobiDB-lite"/>
    </source>
</evidence>
<evidence type="ECO:0000256" key="3">
    <source>
        <dbReference type="ARBA" id="ARBA00023242"/>
    </source>
</evidence>
<dbReference type="Proteomes" id="UP000494040">
    <property type="component" value="Unassembled WGS sequence"/>
</dbReference>
<dbReference type="InterPro" id="IPR055079">
    <property type="entry name" value="POP1_C"/>
</dbReference>
<evidence type="ECO:0000256" key="1">
    <source>
        <dbReference type="ARBA" id="ARBA00004123"/>
    </source>
</evidence>
<keyword evidence="4" id="KW-0175">Coiled coil</keyword>
<evidence type="ECO:0000256" key="2">
    <source>
        <dbReference type="ARBA" id="ARBA00022694"/>
    </source>
</evidence>
<dbReference type="Pfam" id="PF08170">
    <property type="entry name" value="POPLD"/>
    <property type="match status" value="1"/>
</dbReference>
<reference evidence="9" key="1">
    <citation type="submission" date="2022-01" db="UniProtKB">
        <authorList>
            <consortium name="EnsemblMetazoa"/>
        </authorList>
    </citation>
    <scope>IDENTIFICATION</scope>
</reference>
<dbReference type="InterPro" id="IPR039182">
    <property type="entry name" value="Pop1"/>
</dbReference>
<dbReference type="Pfam" id="PF06978">
    <property type="entry name" value="POP1_N"/>
    <property type="match status" value="1"/>
</dbReference>
<comment type="subcellular location">
    <subcellularLocation>
        <location evidence="1">Nucleus</location>
    </subcellularLocation>
</comment>
<dbReference type="RefSeq" id="XP_024085314.1">
    <property type="nucleotide sequence ID" value="XM_024229546.1"/>
</dbReference>
<dbReference type="GO" id="GO:0000172">
    <property type="term" value="C:ribonuclease MRP complex"/>
    <property type="evidence" value="ECO:0007669"/>
    <property type="project" value="InterPro"/>
</dbReference>
<dbReference type="EnsemblMetazoa" id="XM_024229546.1">
    <property type="protein sequence ID" value="XP_024085314.1"/>
    <property type="gene ID" value="LOC106665933"/>
</dbReference>
<feature type="compositionally biased region" description="Basic and acidic residues" evidence="5">
    <location>
        <begin position="75"/>
        <end position="86"/>
    </location>
</feature>
<proteinExistence type="predicted"/>